<dbReference type="AlphaFoldDB" id="A0A428NTC0"/>
<sequence>IPAVDLYHPPPLQTEVLVRAVSIRSKVAMGQLVVLTRELMQLCSNLPEPEDSIDRQILALKQRVSTSALAKFRVRLAQVCLARVVDDEKESQGRRCASHTDLESRAKRYGVHNIHYHLQQGRQWIKICGPRKGLLPLILLSPWSKTFKVTTKGWEELVQAGNHEKLEAFHKLLDDPLTQDLDAAGRTFLGILDGGQKAVEWELALSGAEQAEDLASAVKFYRKLS</sequence>
<evidence type="ECO:0000313" key="1">
    <source>
        <dbReference type="EMBL" id="RSL43990.1"/>
    </source>
</evidence>
<protein>
    <submittedName>
        <fullName evidence="1">Uncharacterized protein</fullName>
    </submittedName>
</protein>
<reference evidence="1 2" key="1">
    <citation type="submission" date="2017-06" db="EMBL/GenBank/DDBJ databases">
        <title>Comparative genomic analysis of Ambrosia Fusariam Clade fungi.</title>
        <authorList>
            <person name="Stajich J.E."/>
            <person name="Carrillo J."/>
            <person name="Kijimoto T."/>
            <person name="Eskalen A."/>
            <person name="O'Donnell K."/>
            <person name="Kasson M."/>
        </authorList>
    </citation>
    <scope>NUCLEOTIDE SEQUENCE [LARGE SCALE GENOMIC DNA]</scope>
    <source>
        <strain evidence="1 2">NRRL62584</strain>
    </source>
</reference>
<proteinExistence type="predicted"/>
<dbReference type="OrthoDB" id="1678912at2759"/>
<keyword evidence="2" id="KW-1185">Reference proteome</keyword>
<comment type="caution">
    <text evidence="1">The sequence shown here is derived from an EMBL/GenBank/DDBJ whole genome shotgun (WGS) entry which is preliminary data.</text>
</comment>
<gene>
    <name evidence="1" type="ORF">CEP54_014874</name>
</gene>
<dbReference type="Proteomes" id="UP000288168">
    <property type="component" value="Unassembled WGS sequence"/>
</dbReference>
<dbReference type="EMBL" id="NKCI01000305">
    <property type="protein sequence ID" value="RSL43990.1"/>
    <property type="molecule type" value="Genomic_DNA"/>
</dbReference>
<feature type="non-terminal residue" evidence="1">
    <location>
        <position position="1"/>
    </location>
</feature>
<evidence type="ECO:0000313" key="2">
    <source>
        <dbReference type="Proteomes" id="UP000288168"/>
    </source>
</evidence>
<name>A0A428NTC0_9HYPO</name>
<organism evidence="1 2">
    <name type="scientific">Fusarium duplospermum</name>
    <dbReference type="NCBI Taxonomy" id="1325734"/>
    <lineage>
        <taxon>Eukaryota</taxon>
        <taxon>Fungi</taxon>
        <taxon>Dikarya</taxon>
        <taxon>Ascomycota</taxon>
        <taxon>Pezizomycotina</taxon>
        <taxon>Sordariomycetes</taxon>
        <taxon>Hypocreomycetidae</taxon>
        <taxon>Hypocreales</taxon>
        <taxon>Nectriaceae</taxon>
        <taxon>Fusarium</taxon>
        <taxon>Fusarium solani species complex</taxon>
    </lineage>
</organism>
<accession>A0A428NTC0</accession>